<dbReference type="PANTHER" id="PTHR34385">
    <property type="entry name" value="D-ALANYL-D-ALANINE CARBOXYPEPTIDASE"/>
    <property type="match status" value="1"/>
</dbReference>
<dbReference type="CDD" id="cd14852">
    <property type="entry name" value="LD-carboxypeptidase"/>
    <property type="match status" value="1"/>
</dbReference>
<gene>
    <name evidence="3" type="ORF">TRIP_E110139</name>
</gene>
<keyword evidence="3" id="KW-0645">Protease</keyword>
<dbReference type="Gene3D" id="3.30.1380.10">
    <property type="match status" value="1"/>
</dbReference>
<organism evidence="3">
    <name type="scientific">uncultured Spirochaetota bacterium</name>
    <dbReference type="NCBI Taxonomy" id="460511"/>
    <lineage>
        <taxon>Bacteria</taxon>
        <taxon>Pseudomonadati</taxon>
        <taxon>Spirochaetota</taxon>
        <taxon>environmental samples</taxon>
    </lineage>
</organism>
<dbReference type="EC" id="3.4.-.-" evidence="3"/>
<dbReference type="AlphaFoldDB" id="A0A652ZSB3"/>
<name>A0A652ZSB3_9SPIR</name>
<dbReference type="Pfam" id="PF02557">
    <property type="entry name" value="VanY"/>
    <property type="match status" value="1"/>
</dbReference>
<protein>
    <submittedName>
        <fullName evidence="3">Putative carboxypeptidase YodJ</fullName>
        <ecNumber evidence="3">3.4.-.-</ecNumber>
    </submittedName>
</protein>
<feature type="signal peptide" evidence="1">
    <location>
        <begin position="1"/>
        <end position="23"/>
    </location>
</feature>
<keyword evidence="3" id="KW-0378">Hydrolase</keyword>
<reference evidence="3" key="1">
    <citation type="submission" date="2018-07" db="EMBL/GenBank/DDBJ databases">
        <authorList>
            <consortium name="Genoscope - CEA"/>
            <person name="William W."/>
        </authorList>
    </citation>
    <scope>NUCLEOTIDE SEQUENCE</scope>
    <source>
        <strain evidence="3">IK1</strain>
    </source>
</reference>
<evidence type="ECO:0000259" key="2">
    <source>
        <dbReference type="Pfam" id="PF02557"/>
    </source>
</evidence>
<dbReference type="GO" id="GO:0006508">
    <property type="term" value="P:proteolysis"/>
    <property type="evidence" value="ECO:0007669"/>
    <property type="project" value="InterPro"/>
</dbReference>
<keyword evidence="3" id="KW-0121">Carboxypeptidase</keyword>
<dbReference type="GO" id="GO:0004180">
    <property type="term" value="F:carboxypeptidase activity"/>
    <property type="evidence" value="ECO:0007669"/>
    <property type="project" value="UniProtKB-KW"/>
</dbReference>
<feature type="chain" id="PRO_5025062336" evidence="1">
    <location>
        <begin position="24"/>
        <end position="267"/>
    </location>
</feature>
<proteinExistence type="predicted"/>
<dbReference type="InterPro" id="IPR003709">
    <property type="entry name" value="VanY-like_core_dom"/>
</dbReference>
<sequence>MKHRYLAAAFLFFWLLFAGCQSANDRRLKEMKALLSGSGLSDTAAAAVVSKIDGAKGRFLFLVDAVLMEMEADPYLLKRVDKAMALSADYEPEDLVALDGSGLSLSRTGHRLRRPAFEALKVMSKAAAAEGLTLLVSSTYRSYGYQENLYARNVAELGALEASRVSAAPGTSQHQLGTVIDFGSITDDFAETKAGRWLDRNAGRFGFSLSFPKGMEELTGYMWESWHYRYIGETAANLQREFFADIQQNLMLFLDQLSRSKDLSAKR</sequence>
<dbReference type="EMBL" id="UPXP01000003">
    <property type="protein sequence ID" value="VBB38672.1"/>
    <property type="molecule type" value="Genomic_DNA"/>
</dbReference>
<dbReference type="PANTHER" id="PTHR34385:SF1">
    <property type="entry name" value="PEPTIDOGLYCAN L-ALANYL-D-GLUTAMATE ENDOPEPTIDASE CWLK"/>
    <property type="match status" value="1"/>
</dbReference>
<dbReference type="SUPFAM" id="SSF55166">
    <property type="entry name" value="Hedgehog/DD-peptidase"/>
    <property type="match status" value="1"/>
</dbReference>
<evidence type="ECO:0000256" key="1">
    <source>
        <dbReference type="SAM" id="SignalP"/>
    </source>
</evidence>
<keyword evidence="1" id="KW-0732">Signal</keyword>
<accession>A0A652ZSB3</accession>
<dbReference type="PROSITE" id="PS51257">
    <property type="entry name" value="PROKAR_LIPOPROTEIN"/>
    <property type="match status" value="1"/>
</dbReference>
<dbReference type="InterPro" id="IPR009045">
    <property type="entry name" value="Zn_M74/Hedgehog-like"/>
</dbReference>
<dbReference type="InterPro" id="IPR058193">
    <property type="entry name" value="VanY/YodJ_core_dom"/>
</dbReference>
<evidence type="ECO:0000313" key="3">
    <source>
        <dbReference type="EMBL" id="VBB38672.1"/>
    </source>
</evidence>
<dbReference type="InterPro" id="IPR052179">
    <property type="entry name" value="DD-CPase-like"/>
</dbReference>
<feature type="domain" description="D-alanyl-D-alanine carboxypeptidase-like core" evidence="2">
    <location>
        <begin position="110"/>
        <end position="232"/>
    </location>
</feature>